<dbReference type="AlphaFoldDB" id="A0ABD1XP69"/>
<name>A0ABD1XP69_9MARC</name>
<sequence>MEEVRRKFGLGRRDPRANGAERKGTRLRARYGSSIGLTTLASPRGSISFSAPESRDSATRCTSGYRIAKSPQHPEAPLASLIYHRFRADPPVVDRRPALFFLSHVGASPSEL</sequence>
<accession>A0ABD1XP69</accession>
<protein>
    <submittedName>
        <fullName evidence="2">Uncharacterized protein</fullName>
    </submittedName>
</protein>
<evidence type="ECO:0000256" key="1">
    <source>
        <dbReference type="SAM" id="MobiDB-lite"/>
    </source>
</evidence>
<dbReference type="EMBL" id="JBHFFA010000007">
    <property type="protein sequence ID" value="KAL2610749.1"/>
    <property type="molecule type" value="Genomic_DNA"/>
</dbReference>
<keyword evidence="3" id="KW-1185">Reference proteome</keyword>
<evidence type="ECO:0000313" key="3">
    <source>
        <dbReference type="Proteomes" id="UP001605036"/>
    </source>
</evidence>
<proteinExistence type="predicted"/>
<organism evidence="2 3">
    <name type="scientific">Riccia fluitans</name>
    <dbReference type="NCBI Taxonomy" id="41844"/>
    <lineage>
        <taxon>Eukaryota</taxon>
        <taxon>Viridiplantae</taxon>
        <taxon>Streptophyta</taxon>
        <taxon>Embryophyta</taxon>
        <taxon>Marchantiophyta</taxon>
        <taxon>Marchantiopsida</taxon>
        <taxon>Marchantiidae</taxon>
        <taxon>Marchantiales</taxon>
        <taxon>Ricciaceae</taxon>
        <taxon>Riccia</taxon>
    </lineage>
</organism>
<comment type="caution">
    <text evidence="2">The sequence shown here is derived from an EMBL/GenBank/DDBJ whole genome shotgun (WGS) entry which is preliminary data.</text>
</comment>
<evidence type="ECO:0000313" key="2">
    <source>
        <dbReference type="EMBL" id="KAL2610749.1"/>
    </source>
</evidence>
<feature type="compositionally biased region" description="Basic and acidic residues" evidence="1">
    <location>
        <begin position="1"/>
        <end position="24"/>
    </location>
</feature>
<gene>
    <name evidence="2" type="ORF">R1flu_022441</name>
</gene>
<dbReference type="Proteomes" id="UP001605036">
    <property type="component" value="Unassembled WGS sequence"/>
</dbReference>
<reference evidence="2 3" key="1">
    <citation type="submission" date="2024-09" db="EMBL/GenBank/DDBJ databases">
        <title>Chromosome-scale assembly of Riccia fluitans.</title>
        <authorList>
            <person name="Paukszto L."/>
            <person name="Sawicki J."/>
            <person name="Karawczyk K."/>
            <person name="Piernik-Szablinska J."/>
            <person name="Szczecinska M."/>
            <person name="Mazdziarz M."/>
        </authorList>
    </citation>
    <scope>NUCLEOTIDE SEQUENCE [LARGE SCALE GENOMIC DNA]</scope>
    <source>
        <strain evidence="2">Rf_01</strain>
        <tissue evidence="2">Aerial parts of the thallus</tissue>
    </source>
</reference>
<feature type="region of interest" description="Disordered" evidence="1">
    <location>
        <begin position="1"/>
        <end position="26"/>
    </location>
</feature>